<dbReference type="Pfam" id="PF00732">
    <property type="entry name" value="GMC_oxred_N"/>
    <property type="match status" value="1"/>
</dbReference>
<name>A0A248LKM8_9NEIS</name>
<evidence type="ECO:0000259" key="6">
    <source>
        <dbReference type="Pfam" id="PF05199"/>
    </source>
</evidence>
<proteinExistence type="inferred from homology"/>
<keyword evidence="3" id="KW-0274">FAD</keyword>
<dbReference type="AlphaFoldDB" id="A0A248LKM8"/>
<dbReference type="EMBL" id="CP022115">
    <property type="protein sequence ID" value="ASJ25202.1"/>
    <property type="molecule type" value="Genomic_DNA"/>
</dbReference>
<evidence type="ECO:0000256" key="2">
    <source>
        <dbReference type="ARBA" id="ARBA00022630"/>
    </source>
</evidence>
<dbReference type="GO" id="GO:0050660">
    <property type="term" value="F:flavin adenine dinucleotide binding"/>
    <property type="evidence" value="ECO:0007669"/>
    <property type="project" value="InterPro"/>
</dbReference>
<dbReference type="GO" id="GO:0016614">
    <property type="term" value="F:oxidoreductase activity, acting on CH-OH group of donors"/>
    <property type="evidence" value="ECO:0007669"/>
    <property type="project" value="InterPro"/>
</dbReference>
<feature type="domain" description="Glucose-methanol-choline oxidoreductase C-terminal" evidence="6">
    <location>
        <begin position="392"/>
        <end position="514"/>
    </location>
</feature>
<evidence type="ECO:0000256" key="3">
    <source>
        <dbReference type="ARBA" id="ARBA00022827"/>
    </source>
</evidence>
<dbReference type="RefSeq" id="WP_088861174.1">
    <property type="nucleotide sequence ID" value="NZ_CP022115.1"/>
</dbReference>
<evidence type="ECO:0000256" key="1">
    <source>
        <dbReference type="ARBA" id="ARBA00010790"/>
    </source>
</evidence>
<evidence type="ECO:0000259" key="5">
    <source>
        <dbReference type="Pfam" id="PF00732"/>
    </source>
</evidence>
<evidence type="ECO:0000313" key="8">
    <source>
        <dbReference type="Proteomes" id="UP000197424"/>
    </source>
</evidence>
<organism evidence="7 8">
    <name type="scientific">Laribacter hongkongensis</name>
    <dbReference type="NCBI Taxonomy" id="168471"/>
    <lineage>
        <taxon>Bacteria</taxon>
        <taxon>Pseudomonadati</taxon>
        <taxon>Pseudomonadota</taxon>
        <taxon>Betaproteobacteria</taxon>
        <taxon>Neisseriales</taxon>
        <taxon>Aquaspirillaceae</taxon>
        <taxon>Laribacter</taxon>
    </lineage>
</organism>
<dbReference type="InterPro" id="IPR000172">
    <property type="entry name" value="GMC_OxRdtase_N"/>
</dbReference>
<evidence type="ECO:0000256" key="4">
    <source>
        <dbReference type="ARBA" id="ARBA00023002"/>
    </source>
</evidence>
<keyword evidence="2" id="KW-0285">Flavoprotein</keyword>
<dbReference type="SUPFAM" id="SSF51905">
    <property type="entry name" value="FAD/NAD(P)-binding domain"/>
    <property type="match status" value="1"/>
</dbReference>
<dbReference type="PANTHER" id="PTHR46056:SF12">
    <property type="entry name" value="LONG-CHAIN-ALCOHOL OXIDASE"/>
    <property type="match status" value="1"/>
</dbReference>
<dbReference type="Pfam" id="PF05199">
    <property type="entry name" value="GMC_oxred_C"/>
    <property type="match status" value="1"/>
</dbReference>
<comment type="similarity">
    <text evidence="1">Belongs to the GMC oxidoreductase family.</text>
</comment>
<dbReference type="Gene3D" id="3.50.50.60">
    <property type="entry name" value="FAD/NAD(P)-binding domain"/>
    <property type="match status" value="2"/>
</dbReference>
<dbReference type="InterPro" id="IPR036188">
    <property type="entry name" value="FAD/NAD-bd_sf"/>
</dbReference>
<reference evidence="8" key="1">
    <citation type="submission" date="2017-06" db="EMBL/GenBank/DDBJ databases">
        <title>Whole genome sequence of Laribacter hongkongensis LHGZ1.</title>
        <authorList>
            <person name="Chen D."/>
            <person name="Wu H."/>
            <person name="Chen J."/>
        </authorList>
    </citation>
    <scope>NUCLEOTIDE SEQUENCE [LARGE SCALE GENOMIC DNA]</scope>
    <source>
        <strain evidence="8">LHGZ1</strain>
    </source>
</reference>
<evidence type="ECO:0000313" key="7">
    <source>
        <dbReference type="EMBL" id="ASJ25202.1"/>
    </source>
</evidence>
<feature type="domain" description="Glucose-methanol-choline oxidoreductase N-terminal" evidence="5">
    <location>
        <begin position="79"/>
        <end position="294"/>
    </location>
</feature>
<dbReference type="OrthoDB" id="9787779at2"/>
<accession>A0A248LKM8</accession>
<dbReference type="PANTHER" id="PTHR46056">
    <property type="entry name" value="LONG-CHAIN-ALCOHOL OXIDASE"/>
    <property type="match status" value="1"/>
</dbReference>
<protein>
    <submittedName>
        <fullName evidence="7">Putative glucose-methanol-choline oxidoreductase</fullName>
    </submittedName>
</protein>
<dbReference type="Proteomes" id="UP000197424">
    <property type="component" value="Chromosome"/>
</dbReference>
<dbReference type="InterPro" id="IPR007867">
    <property type="entry name" value="GMC_OxRtase_C"/>
</dbReference>
<gene>
    <name evidence="7" type="ORF">LHGZ1_2371</name>
</gene>
<sequence length="531" mass="56213">MIADPVREGLARGWRVTDAARLQEDAVWRADVVIAGSGAGGAIAAHVLSSAGLEVIVLEEGGLYSSSDFTLREAEAYPALYQDAAARQTRDHAITILQGRAVGGSTLVNWTTSFRTPETTLAYWHDQLGLPLDPAGMVPWFERAEALVGVSDWLADPNPNNAVLARGCEALGIPHARIRRNVRGCWNLGYCGMGCPTNAKQSMLLTALPAALERGARLVHRARVEAVEWQGRRASGVRVAALGPDGVTPTGRTLHIRADQMVLAGGAINTPALLLKSRVPDAGGRIGRATCLHPTLVSGAVFATPVRPFEGAPQSVYSDHFLHLDPVDGRPGFKLEAPPVHPLLAAVTLTGFGDRHAGLMADLPRLNVLIALVRDGFHPDLAGGTVSVKAGRPQLDYPLTPVFWQAARRALLAMADIQFAAGARQVLPLDERLAPLESMTACRKALDGLDLRALSTRVVSAHVMGGCAMGTGPRQGAVNPDGRLWGLDNVTVCDGSLFPTSIGANPQVSVYAQAWRVADGLARSLGKTPSV</sequence>
<keyword evidence="4" id="KW-0560">Oxidoreductase</keyword>